<proteinExistence type="predicted"/>
<feature type="region of interest" description="Disordered" evidence="1">
    <location>
        <begin position="82"/>
        <end position="105"/>
    </location>
</feature>
<dbReference type="Proteomes" id="UP000077266">
    <property type="component" value="Unassembled WGS sequence"/>
</dbReference>
<dbReference type="AlphaFoldDB" id="A0A165BP39"/>
<gene>
    <name evidence="2" type="ORF">EXIGLDRAFT_780290</name>
</gene>
<name>A0A165BP39_EXIGL</name>
<keyword evidence="3" id="KW-1185">Reference proteome</keyword>
<feature type="region of interest" description="Disordered" evidence="1">
    <location>
        <begin position="1"/>
        <end position="68"/>
    </location>
</feature>
<evidence type="ECO:0000313" key="2">
    <source>
        <dbReference type="EMBL" id="KZV80995.1"/>
    </source>
</evidence>
<sequence>MPSSDPPPDASSPLETTRPVYGPPRPPTMLSTDEDNSSSAGSPTGLVLWTMDNTPPRSQPEPQIVGTPWLNGSHVTAAIAHQTDTPSGPVSRDDNEQGDLPTSPERLESCRASFTLPPDAGIIMESDLSDDEWDADAESDWERWRHVYLVFAQATRTCASRRAQHGLPTAFCSRIAPCALCGGLPGSGVPSPYWHMLDDTEVDRMLHGDGTSLSRLFLVH</sequence>
<organism evidence="2 3">
    <name type="scientific">Exidia glandulosa HHB12029</name>
    <dbReference type="NCBI Taxonomy" id="1314781"/>
    <lineage>
        <taxon>Eukaryota</taxon>
        <taxon>Fungi</taxon>
        <taxon>Dikarya</taxon>
        <taxon>Basidiomycota</taxon>
        <taxon>Agaricomycotina</taxon>
        <taxon>Agaricomycetes</taxon>
        <taxon>Auriculariales</taxon>
        <taxon>Exidiaceae</taxon>
        <taxon>Exidia</taxon>
    </lineage>
</organism>
<evidence type="ECO:0000313" key="3">
    <source>
        <dbReference type="Proteomes" id="UP000077266"/>
    </source>
</evidence>
<dbReference type="EMBL" id="KV426429">
    <property type="protein sequence ID" value="KZV80995.1"/>
    <property type="molecule type" value="Genomic_DNA"/>
</dbReference>
<protein>
    <submittedName>
        <fullName evidence="2">Uncharacterized protein</fullName>
    </submittedName>
</protein>
<reference evidence="2 3" key="1">
    <citation type="journal article" date="2016" name="Mol. Biol. Evol.">
        <title>Comparative Genomics of Early-Diverging Mushroom-Forming Fungi Provides Insights into the Origins of Lignocellulose Decay Capabilities.</title>
        <authorList>
            <person name="Nagy L.G."/>
            <person name="Riley R."/>
            <person name="Tritt A."/>
            <person name="Adam C."/>
            <person name="Daum C."/>
            <person name="Floudas D."/>
            <person name="Sun H."/>
            <person name="Yadav J.S."/>
            <person name="Pangilinan J."/>
            <person name="Larsson K.H."/>
            <person name="Matsuura K."/>
            <person name="Barry K."/>
            <person name="Labutti K."/>
            <person name="Kuo R."/>
            <person name="Ohm R.A."/>
            <person name="Bhattacharya S.S."/>
            <person name="Shirouzu T."/>
            <person name="Yoshinaga Y."/>
            <person name="Martin F.M."/>
            <person name="Grigoriev I.V."/>
            <person name="Hibbett D.S."/>
        </authorList>
    </citation>
    <scope>NUCLEOTIDE SEQUENCE [LARGE SCALE GENOMIC DNA]</scope>
    <source>
        <strain evidence="2 3">HHB12029</strain>
    </source>
</reference>
<feature type="compositionally biased region" description="Pro residues" evidence="1">
    <location>
        <begin position="1"/>
        <end position="10"/>
    </location>
</feature>
<evidence type="ECO:0000256" key="1">
    <source>
        <dbReference type="SAM" id="MobiDB-lite"/>
    </source>
</evidence>
<accession>A0A165BP39</accession>
<dbReference type="InParanoid" id="A0A165BP39"/>